<dbReference type="PROSITE" id="PS51123">
    <property type="entry name" value="OMPA_2"/>
    <property type="match status" value="1"/>
</dbReference>
<evidence type="ECO:0000256" key="5">
    <source>
        <dbReference type="ARBA" id="ARBA00023237"/>
    </source>
</evidence>
<keyword evidence="2 8" id="KW-0732">Signal</keyword>
<accession>A0ABV6YUQ5</accession>
<dbReference type="HAMAP" id="MF_02204">
    <property type="entry name" value="Pal"/>
    <property type="match status" value="1"/>
</dbReference>
<dbReference type="Pfam" id="PF00691">
    <property type="entry name" value="OmpA"/>
    <property type="match status" value="1"/>
</dbReference>
<evidence type="ECO:0000313" key="12">
    <source>
        <dbReference type="Proteomes" id="UP001594351"/>
    </source>
</evidence>
<evidence type="ECO:0000256" key="6">
    <source>
        <dbReference type="ARBA" id="ARBA00023288"/>
    </source>
</evidence>
<keyword evidence="1" id="KW-0132">Cell division</keyword>
<dbReference type="InterPro" id="IPR006665">
    <property type="entry name" value="OmpA-like"/>
</dbReference>
<dbReference type="SUPFAM" id="SSF103088">
    <property type="entry name" value="OmpA-like"/>
    <property type="match status" value="1"/>
</dbReference>
<dbReference type="PROSITE" id="PS51257">
    <property type="entry name" value="PROKAR_LIPOPROTEIN"/>
    <property type="match status" value="1"/>
</dbReference>
<reference evidence="11 12" key="1">
    <citation type="submission" date="2024-09" db="EMBL/GenBank/DDBJ databases">
        <title>Laminarin stimulates single cell rates of sulfate reduction while oxygen inhibits transcriptomic activity in coastal marine sediment.</title>
        <authorList>
            <person name="Lindsay M."/>
            <person name="Orcutt B."/>
            <person name="Emerson D."/>
            <person name="Stepanauskas R."/>
            <person name="D'Angelo T."/>
        </authorList>
    </citation>
    <scope>NUCLEOTIDE SEQUENCE [LARGE SCALE GENOMIC DNA]</scope>
    <source>
        <strain evidence="11">SAG AM-311-K15</strain>
    </source>
</reference>
<feature type="region of interest" description="Disordered" evidence="9">
    <location>
        <begin position="32"/>
        <end position="53"/>
    </location>
</feature>
<evidence type="ECO:0000256" key="8">
    <source>
        <dbReference type="HAMAP-Rule" id="MF_02204"/>
    </source>
</evidence>
<evidence type="ECO:0000256" key="1">
    <source>
        <dbReference type="ARBA" id="ARBA00022618"/>
    </source>
</evidence>
<keyword evidence="5 8" id="KW-0998">Cell outer membrane</keyword>
<dbReference type="PANTHER" id="PTHR30329:SF21">
    <property type="entry name" value="LIPOPROTEIN YIAD-RELATED"/>
    <property type="match status" value="1"/>
</dbReference>
<name>A0ABV6YUQ5_UNCC1</name>
<keyword evidence="4 8" id="KW-0564">Palmitate</keyword>
<protein>
    <recommendedName>
        <fullName evidence="8">Peptidoglycan-associated lipoprotein</fullName>
        <shortName evidence="8">PAL</shortName>
    </recommendedName>
</protein>
<proteinExistence type="inferred from homology"/>
<dbReference type="Proteomes" id="UP001594351">
    <property type="component" value="Unassembled WGS sequence"/>
</dbReference>
<keyword evidence="7" id="KW-0131">Cell cycle</keyword>
<dbReference type="NCBIfam" id="TIGR02802">
    <property type="entry name" value="Pal_lipo"/>
    <property type="match status" value="1"/>
</dbReference>
<comment type="caution">
    <text evidence="11">The sequence shown here is derived from an EMBL/GenBank/DDBJ whole genome shotgun (WGS) entry which is preliminary data.</text>
</comment>
<feature type="domain" description="OmpA-like" evidence="10">
    <location>
        <begin position="68"/>
        <end position="184"/>
    </location>
</feature>
<comment type="similarity">
    <text evidence="8">Belongs to the Pal lipoprotein family.</text>
</comment>
<evidence type="ECO:0000256" key="7">
    <source>
        <dbReference type="ARBA" id="ARBA00023306"/>
    </source>
</evidence>
<dbReference type="PANTHER" id="PTHR30329">
    <property type="entry name" value="STATOR ELEMENT OF FLAGELLAR MOTOR COMPLEX"/>
    <property type="match status" value="1"/>
</dbReference>
<gene>
    <name evidence="8 11" type="primary">pal</name>
    <name evidence="11" type="ORF">ACFL27_07110</name>
</gene>
<keyword evidence="3 8" id="KW-0472">Membrane</keyword>
<comment type="subcellular location">
    <subcellularLocation>
        <location evidence="8">Cell outer membrane</location>
        <topology evidence="8">Lipid-anchor</topology>
    </subcellularLocation>
</comment>
<keyword evidence="12" id="KW-1185">Reference proteome</keyword>
<dbReference type="PRINTS" id="PR01021">
    <property type="entry name" value="OMPADOMAIN"/>
</dbReference>
<dbReference type="InterPro" id="IPR036737">
    <property type="entry name" value="OmpA-like_sf"/>
</dbReference>
<dbReference type="CDD" id="cd07185">
    <property type="entry name" value="OmpA_C-like"/>
    <property type="match status" value="1"/>
</dbReference>
<keyword evidence="6 8" id="KW-0449">Lipoprotein</keyword>
<sequence length="184" mass="20679">MLNKSLNFLGMIFIVVLALAIVLSGCPKRDADKGLEDTKPVTPVPTVVPEPTKSPYAKEIDDATEMRRDRELLAALEDINFEYDKYSLTDEARSVLAKNAVFLKRNLSVRVQIEGHCDERGTTEYNLALGQKRADAARQYLVMMGVNGDRMSTISYGEERPLDSGQDEVAWAKNRRAHFDIISR</sequence>
<evidence type="ECO:0000256" key="3">
    <source>
        <dbReference type="ARBA" id="ARBA00023136"/>
    </source>
</evidence>
<dbReference type="InterPro" id="IPR039001">
    <property type="entry name" value="Pal"/>
</dbReference>
<dbReference type="InterPro" id="IPR014169">
    <property type="entry name" value="Pal_lipo_C"/>
</dbReference>
<evidence type="ECO:0000313" key="11">
    <source>
        <dbReference type="EMBL" id="MFC1849942.1"/>
    </source>
</evidence>
<dbReference type="InterPro" id="IPR050330">
    <property type="entry name" value="Bact_OuterMem_StrucFunc"/>
</dbReference>
<evidence type="ECO:0000256" key="9">
    <source>
        <dbReference type="SAM" id="MobiDB-lite"/>
    </source>
</evidence>
<dbReference type="Gene3D" id="3.30.1330.60">
    <property type="entry name" value="OmpA-like domain"/>
    <property type="match status" value="1"/>
</dbReference>
<organism evidence="11 12">
    <name type="scientific">candidate division CSSED10-310 bacterium</name>
    <dbReference type="NCBI Taxonomy" id="2855610"/>
    <lineage>
        <taxon>Bacteria</taxon>
        <taxon>Bacteria division CSSED10-310</taxon>
    </lineage>
</organism>
<evidence type="ECO:0000256" key="2">
    <source>
        <dbReference type="ARBA" id="ARBA00022729"/>
    </source>
</evidence>
<evidence type="ECO:0000256" key="4">
    <source>
        <dbReference type="ARBA" id="ARBA00023139"/>
    </source>
</evidence>
<dbReference type="InterPro" id="IPR006664">
    <property type="entry name" value="OMP_bac"/>
</dbReference>
<dbReference type="EMBL" id="JBHPBY010000067">
    <property type="protein sequence ID" value="MFC1849942.1"/>
    <property type="molecule type" value="Genomic_DNA"/>
</dbReference>
<evidence type="ECO:0000259" key="10">
    <source>
        <dbReference type="PROSITE" id="PS51123"/>
    </source>
</evidence>